<evidence type="ECO:0000313" key="4">
    <source>
        <dbReference type="EMBL" id="GER25601.1"/>
    </source>
</evidence>
<evidence type="ECO:0000256" key="1">
    <source>
        <dbReference type="ARBA" id="ARBA00009414"/>
    </source>
</evidence>
<dbReference type="Proteomes" id="UP000325081">
    <property type="component" value="Unassembled WGS sequence"/>
</dbReference>
<protein>
    <submittedName>
        <fullName evidence="4">GRAM domain family protein</fullName>
    </submittedName>
</protein>
<dbReference type="InterPro" id="IPR011993">
    <property type="entry name" value="PH-like_dom_sf"/>
</dbReference>
<dbReference type="InterPro" id="IPR004182">
    <property type="entry name" value="GRAM"/>
</dbReference>
<dbReference type="AlphaFoldDB" id="A0A5A7NZ96"/>
<feature type="compositionally biased region" description="Low complexity" evidence="2">
    <location>
        <begin position="33"/>
        <end position="45"/>
    </location>
</feature>
<feature type="domain" description="GRAM" evidence="3">
    <location>
        <begin position="114"/>
        <end position="192"/>
    </location>
</feature>
<dbReference type="Gene3D" id="2.30.29.30">
    <property type="entry name" value="Pleckstrin-homology domain (PH domain)/Phosphotyrosine-binding domain (PTB)"/>
    <property type="match status" value="1"/>
</dbReference>
<organism evidence="4 5">
    <name type="scientific">Striga asiatica</name>
    <name type="common">Asiatic witchweed</name>
    <name type="synonym">Buchnera asiatica</name>
    <dbReference type="NCBI Taxonomy" id="4170"/>
    <lineage>
        <taxon>Eukaryota</taxon>
        <taxon>Viridiplantae</taxon>
        <taxon>Streptophyta</taxon>
        <taxon>Embryophyta</taxon>
        <taxon>Tracheophyta</taxon>
        <taxon>Spermatophyta</taxon>
        <taxon>Magnoliopsida</taxon>
        <taxon>eudicotyledons</taxon>
        <taxon>Gunneridae</taxon>
        <taxon>Pentapetalae</taxon>
        <taxon>asterids</taxon>
        <taxon>lamiids</taxon>
        <taxon>Lamiales</taxon>
        <taxon>Orobanchaceae</taxon>
        <taxon>Buchnereae</taxon>
        <taxon>Striga</taxon>
    </lineage>
</organism>
<evidence type="ECO:0000313" key="5">
    <source>
        <dbReference type="Proteomes" id="UP000325081"/>
    </source>
</evidence>
<dbReference type="PANTHER" id="PTHR31969">
    <property type="entry name" value="GEM-LIKE PROTEIN 2"/>
    <property type="match status" value="1"/>
</dbReference>
<reference evidence="5" key="1">
    <citation type="journal article" date="2019" name="Curr. Biol.">
        <title>Genome Sequence of Striga asiatica Provides Insight into the Evolution of Plant Parasitism.</title>
        <authorList>
            <person name="Yoshida S."/>
            <person name="Kim S."/>
            <person name="Wafula E.K."/>
            <person name="Tanskanen J."/>
            <person name="Kim Y.M."/>
            <person name="Honaas L."/>
            <person name="Yang Z."/>
            <person name="Spallek T."/>
            <person name="Conn C.E."/>
            <person name="Ichihashi Y."/>
            <person name="Cheong K."/>
            <person name="Cui S."/>
            <person name="Der J.P."/>
            <person name="Gundlach H."/>
            <person name="Jiao Y."/>
            <person name="Hori C."/>
            <person name="Ishida J.K."/>
            <person name="Kasahara H."/>
            <person name="Kiba T."/>
            <person name="Kim M.S."/>
            <person name="Koo N."/>
            <person name="Laohavisit A."/>
            <person name="Lee Y.H."/>
            <person name="Lumba S."/>
            <person name="McCourt P."/>
            <person name="Mortimer J.C."/>
            <person name="Mutuku J.M."/>
            <person name="Nomura T."/>
            <person name="Sasaki-Sekimoto Y."/>
            <person name="Seto Y."/>
            <person name="Wang Y."/>
            <person name="Wakatake T."/>
            <person name="Sakakibara H."/>
            <person name="Demura T."/>
            <person name="Yamaguchi S."/>
            <person name="Yoneyama K."/>
            <person name="Manabe R.I."/>
            <person name="Nelson D.C."/>
            <person name="Schulman A.H."/>
            <person name="Timko M.P."/>
            <person name="dePamphilis C.W."/>
            <person name="Choi D."/>
            <person name="Shirasu K."/>
        </authorList>
    </citation>
    <scope>NUCLEOTIDE SEQUENCE [LARGE SCALE GENOMIC DNA]</scope>
    <source>
        <strain evidence="5">cv. UVA1</strain>
    </source>
</reference>
<comment type="similarity">
    <text evidence="1">Belongs to the GEM family.</text>
</comment>
<dbReference type="SMART" id="SM00568">
    <property type="entry name" value="GRAM"/>
    <property type="match status" value="1"/>
</dbReference>
<sequence length="235" mass="26271">MKKDDHELENDFMTRPLEKATSDRSSPSPPLSEEPLSSSQSPSSSDHSYAFTDSGRPAAGKNNKIKKLERKGTDFVTEFANTVHTLRMGPRLSETVKGKLSVGAKIIRNGGRENIFRDIFGLFHGEKLLKASQCYLSTTSGPIAGILFISTQRVCFCSERSINVQSPSGGLLKIPYKLSIPVRKIKGAYERENADNPAQKYMEIVSQDDFEFWFMGFVRYEKAFLNLQRAISMTG</sequence>
<gene>
    <name evidence="4" type="ORF">STAS_01197</name>
</gene>
<evidence type="ECO:0000256" key="2">
    <source>
        <dbReference type="SAM" id="MobiDB-lite"/>
    </source>
</evidence>
<feature type="region of interest" description="Disordered" evidence="2">
    <location>
        <begin position="1"/>
        <end position="63"/>
    </location>
</feature>
<dbReference type="OrthoDB" id="1736712at2759"/>
<proteinExistence type="inferred from homology"/>
<dbReference type="InterPro" id="IPR037848">
    <property type="entry name" value="GEM-like"/>
</dbReference>
<accession>A0A5A7NZ96</accession>
<evidence type="ECO:0000259" key="3">
    <source>
        <dbReference type="SMART" id="SM00568"/>
    </source>
</evidence>
<comment type="caution">
    <text evidence="4">The sequence shown here is derived from an EMBL/GenBank/DDBJ whole genome shotgun (WGS) entry which is preliminary data.</text>
</comment>
<keyword evidence="5" id="KW-1185">Reference proteome</keyword>
<dbReference type="EMBL" id="BKCP01000336">
    <property type="protein sequence ID" value="GER25601.1"/>
    <property type="molecule type" value="Genomic_DNA"/>
</dbReference>
<dbReference type="Pfam" id="PF02893">
    <property type="entry name" value="GRAM"/>
    <property type="match status" value="1"/>
</dbReference>
<name>A0A5A7NZ96_STRAF</name>